<evidence type="ECO:0000256" key="7">
    <source>
        <dbReference type="ARBA" id="ARBA00026248"/>
    </source>
</evidence>
<keyword evidence="7" id="KW-0462">Maltose metabolism</keyword>
<dbReference type="InterPro" id="IPR050360">
    <property type="entry name" value="MFS_Sugar_Transporters"/>
</dbReference>
<feature type="transmembrane region" description="Helical" evidence="9">
    <location>
        <begin position="477"/>
        <end position="498"/>
    </location>
</feature>
<dbReference type="Gene3D" id="1.20.1250.20">
    <property type="entry name" value="MFS general substrate transporter like domains"/>
    <property type="match status" value="1"/>
</dbReference>
<feature type="transmembrane region" description="Helical" evidence="9">
    <location>
        <begin position="379"/>
        <end position="399"/>
    </location>
</feature>
<comment type="subcellular location">
    <subcellularLocation>
        <location evidence="1">Membrane</location>
        <topology evidence="1">Multi-pass membrane protein</topology>
    </subcellularLocation>
</comment>
<evidence type="ECO:0000256" key="2">
    <source>
        <dbReference type="ARBA" id="ARBA00010992"/>
    </source>
</evidence>
<protein>
    <recommendedName>
        <fullName evidence="10">Major facilitator superfamily (MFS) profile domain-containing protein</fullName>
    </recommendedName>
</protein>
<dbReference type="Pfam" id="PF00083">
    <property type="entry name" value="Sugar_tr"/>
    <property type="match status" value="1"/>
</dbReference>
<feature type="non-terminal residue" evidence="11">
    <location>
        <position position="539"/>
    </location>
</feature>
<dbReference type="GO" id="GO:0005351">
    <property type="term" value="F:carbohydrate:proton symporter activity"/>
    <property type="evidence" value="ECO:0007669"/>
    <property type="project" value="TreeGrafter"/>
</dbReference>
<comment type="caution">
    <text evidence="11">The sequence shown here is derived from an EMBL/GenBank/DDBJ whole genome shotgun (WGS) entry which is preliminary data.</text>
</comment>
<evidence type="ECO:0000256" key="6">
    <source>
        <dbReference type="ARBA" id="ARBA00023136"/>
    </source>
</evidence>
<dbReference type="PROSITE" id="PS50850">
    <property type="entry name" value="MFS"/>
    <property type="match status" value="1"/>
</dbReference>
<feature type="domain" description="Major facilitator superfamily (MFS) profile" evidence="10">
    <location>
        <begin position="60"/>
        <end position="504"/>
    </location>
</feature>
<evidence type="ECO:0000313" key="12">
    <source>
        <dbReference type="Proteomes" id="UP000258309"/>
    </source>
</evidence>
<dbReference type="EMBL" id="NCSJ02000216">
    <property type="protein sequence ID" value="RFU27222.1"/>
    <property type="molecule type" value="Genomic_DNA"/>
</dbReference>
<keyword evidence="5 9" id="KW-1133">Transmembrane helix</keyword>
<keyword evidence="3 8" id="KW-0813">Transport</keyword>
<dbReference type="SUPFAM" id="SSF103473">
    <property type="entry name" value="MFS general substrate transporter"/>
    <property type="match status" value="1"/>
</dbReference>
<dbReference type="InterPro" id="IPR005828">
    <property type="entry name" value="MFS_sugar_transport-like"/>
</dbReference>
<sequence>MAEHQEDVADPKSTTVIQEKDEEQYVTSAEILKGAQKATDGEHEMSLLEGIRKSPQAVFWSIWFSAALIMEGFDHSFVSGFIAYPPFQKRYGVLQSNGDYQIPAEIQSGISNGVSAGEIVGLLLNGLFTDWFGYRWVMIFCLGLMACFVFLQFFATDIYMYLGAEILLGVPWGVFQTLTTTYAAEVCPNVLRPYLTMVVSLCWSIGYLAGTGALRGFLSMSGEWAYRLPFALQWVLPVPLAIGIYLAPESPWWLARMGRTEEAGMMLRRLRSKDTTEEEITDTISMMMYTVKIENEMKSSSSYLDLFKGFDLRRTEITVLTYIIQELCAPLVGHVVYFLEQAGLESSASFDFGMGEYALAIIGVFIACYLVPKVGRRTLLLVGTLFMTVTTVLIGFLGIPGTTTHPNLAYAIGSILLIEYFFFFITIGPIIYTIVTEIPSNYLRIKSVVLARALYNVCTLVYGQLVPHMIQSTSWNWGAKSGFFYGGLMGVSLIWAYYRVPETKNRTFAEIDILFKNKVKARQFSKTKVDLTTQTVVEE</sequence>
<dbReference type="PANTHER" id="PTHR48022:SF5">
    <property type="entry name" value="ALPHA-GLUCOSIDES PERMEASE MPH2-RELATED"/>
    <property type="match status" value="1"/>
</dbReference>
<dbReference type="GO" id="GO:0016020">
    <property type="term" value="C:membrane"/>
    <property type="evidence" value="ECO:0007669"/>
    <property type="project" value="UniProtKB-SubCell"/>
</dbReference>
<dbReference type="FunFam" id="1.20.1250.20:FF:000078">
    <property type="entry name" value="MFS maltose transporter, putative"/>
    <property type="match status" value="1"/>
</dbReference>
<dbReference type="OMA" id="QELCAPL"/>
<feature type="transmembrane region" description="Helical" evidence="9">
    <location>
        <begin position="411"/>
        <end position="435"/>
    </location>
</feature>
<keyword evidence="4 9" id="KW-0812">Transmembrane</keyword>
<keyword evidence="12" id="KW-1185">Reference proteome</keyword>
<feature type="transmembrane region" description="Helical" evidence="9">
    <location>
        <begin position="230"/>
        <end position="247"/>
    </location>
</feature>
<dbReference type="Proteomes" id="UP000258309">
    <property type="component" value="Unassembled WGS sequence"/>
</dbReference>
<name>A0A3E2H1U5_SCYLI</name>
<dbReference type="PROSITE" id="PS00217">
    <property type="entry name" value="SUGAR_TRANSPORT_2"/>
    <property type="match status" value="1"/>
</dbReference>
<feature type="transmembrane region" description="Helical" evidence="9">
    <location>
        <begin position="447"/>
        <end position="465"/>
    </location>
</feature>
<proteinExistence type="inferred from homology"/>
<reference evidence="11 12" key="1">
    <citation type="submission" date="2018-05" db="EMBL/GenBank/DDBJ databases">
        <title>Draft genome sequence of Scytalidium lignicola DSM 105466, a ubiquitous saprotrophic fungus.</title>
        <authorList>
            <person name="Buettner E."/>
            <person name="Gebauer A.M."/>
            <person name="Hofrichter M."/>
            <person name="Liers C."/>
            <person name="Kellner H."/>
        </authorList>
    </citation>
    <scope>NUCLEOTIDE SEQUENCE [LARGE SCALE GENOMIC DNA]</scope>
    <source>
        <strain evidence="11 12">DSM 105466</strain>
    </source>
</reference>
<feature type="transmembrane region" description="Helical" evidence="9">
    <location>
        <begin position="132"/>
        <end position="151"/>
    </location>
</feature>
<evidence type="ECO:0000256" key="8">
    <source>
        <dbReference type="RuleBase" id="RU003346"/>
    </source>
</evidence>
<evidence type="ECO:0000256" key="3">
    <source>
        <dbReference type="ARBA" id="ARBA00022448"/>
    </source>
</evidence>
<accession>A0A3E2H1U5</accession>
<dbReference type="InterPro" id="IPR036259">
    <property type="entry name" value="MFS_trans_sf"/>
</dbReference>
<dbReference type="InterPro" id="IPR005829">
    <property type="entry name" value="Sugar_transporter_CS"/>
</dbReference>
<dbReference type="InterPro" id="IPR020846">
    <property type="entry name" value="MFS_dom"/>
</dbReference>
<keyword evidence="6 9" id="KW-0472">Membrane</keyword>
<evidence type="ECO:0000256" key="9">
    <source>
        <dbReference type="SAM" id="Phobius"/>
    </source>
</evidence>
<evidence type="ECO:0000256" key="1">
    <source>
        <dbReference type="ARBA" id="ARBA00004141"/>
    </source>
</evidence>
<evidence type="ECO:0000313" key="11">
    <source>
        <dbReference type="EMBL" id="RFU27222.1"/>
    </source>
</evidence>
<evidence type="ECO:0000259" key="10">
    <source>
        <dbReference type="PROSITE" id="PS50850"/>
    </source>
</evidence>
<dbReference type="PANTHER" id="PTHR48022">
    <property type="entry name" value="PLASTIDIC GLUCOSE TRANSPORTER 4"/>
    <property type="match status" value="1"/>
</dbReference>
<feature type="transmembrane region" description="Helical" evidence="9">
    <location>
        <begin position="158"/>
        <end position="175"/>
    </location>
</feature>
<evidence type="ECO:0000256" key="5">
    <source>
        <dbReference type="ARBA" id="ARBA00022989"/>
    </source>
</evidence>
<dbReference type="AlphaFoldDB" id="A0A3E2H1U5"/>
<dbReference type="OrthoDB" id="6612291at2759"/>
<dbReference type="NCBIfam" id="TIGR00879">
    <property type="entry name" value="SP"/>
    <property type="match status" value="1"/>
</dbReference>
<comment type="similarity">
    <text evidence="2 8">Belongs to the major facilitator superfamily. Sugar transporter (TC 2.A.1.1) family.</text>
</comment>
<organism evidence="11 12">
    <name type="scientific">Scytalidium lignicola</name>
    <name type="common">Hyphomycete</name>
    <dbReference type="NCBI Taxonomy" id="5539"/>
    <lineage>
        <taxon>Eukaryota</taxon>
        <taxon>Fungi</taxon>
        <taxon>Dikarya</taxon>
        <taxon>Ascomycota</taxon>
        <taxon>Pezizomycotina</taxon>
        <taxon>Leotiomycetes</taxon>
        <taxon>Leotiomycetes incertae sedis</taxon>
        <taxon>Scytalidium</taxon>
    </lineage>
</organism>
<feature type="non-terminal residue" evidence="11">
    <location>
        <position position="1"/>
    </location>
</feature>
<dbReference type="GO" id="GO:0000023">
    <property type="term" value="P:maltose metabolic process"/>
    <property type="evidence" value="ECO:0007669"/>
    <property type="project" value="UniProtKB-KW"/>
</dbReference>
<dbReference type="InterPro" id="IPR003663">
    <property type="entry name" value="Sugar/inositol_transpt"/>
</dbReference>
<evidence type="ECO:0000256" key="4">
    <source>
        <dbReference type="ARBA" id="ARBA00022692"/>
    </source>
</evidence>
<gene>
    <name evidence="11" type="ORF">B7463_g9101</name>
</gene>
<feature type="transmembrane region" description="Helical" evidence="9">
    <location>
        <begin position="354"/>
        <end position="372"/>
    </location>
</feature>
<feature type="transmembrane region" description="Helical" evidence="9">
    <location>
        <begin position="195"/>
        <end position="218"/>
    </location>
</feature>